<dbReference type="GO" id="GO:0005829">
    <property type="term" value="C:cytosol"/>
    <property type="evidence" value="ECO:0007669"/>
    <property type="project" value="TreeGrafter"/>
</dbReference>
<dbReference type="SFLD" id="SFLDG01140">
    <property type="entry name" value="C2.B:_Phosphomannomutase_and_P"/>
    <property type="match status" value="1"/>
</dbReference>
<dbReference type="InterPro" id="IPR023214">
    <property type="entry name" value="HAD_sf"/>
</dbReference>
<sequence>MKPYLICLDLDGTLLTDENTIGDYTNRVVQELKRQGHYVMITTGRPYRASVPYYKELRLNTPIVNFNGAFVHHPLDFEFKTLQETLPQDVIEDIVVHIDKYDIKNIVAEVRDDLYFQYHDSVLMDEFYMGDPKKVAGDLRDNMPEEATSLLIKTTEDRIDYIRHAFDNVYAETLAHRQWAPQLAIIEIIKKGVSKATGIKYVLDALNLDESRTIAFGDEDNDLQMIEYVSHGVAMKNAIDELKDIAKDVTPFDNNNDGVGRYLNDYFNLNIEYKEL</sequence>
<proteinExistence type="predicted"/>
<dbReference type="RefSeq" id="WP_070457427.1">
    <property type="nucleotide sequence ID" value="NZ_CP136964.1"/>
</dbReference>
<reference evidence="2" key="1">
    <citation type="submission" date="2017-09" db="EMBL/GenBank/DDBJ databases">
        <title>Bacterial strain isolated from the female urinary microbiota.</title>
        <authorList>
            <person name="Thomas-White K."/>
            <person name="Kumar N."/>
            <person name="Forster S."/>
            <person name="Putonti C."/>
            <person name="Lawley T."/>
            <person name="Wolfe A.J."/>
        </authorList>
    </citation>
    <scope>NUCLEOTIDE SEQUENCE [LARGE SCALE GENOMIC DNA]</scope>
    <source>
        <strain evidence="2">UMB0959</strain>
    </source>
</reference>
<dbReference type="SUPFAM" id="SSF56784">
    <property type="entry name" value="HAD-like"/>
    <property type="match status" value="1"/>
</dbReference>
<keyword evidence="2" id="KW-1185">Reference proteome</keyword>
<keyword evidence="1" id="KW-0378">Hydrolase</keyword>
<dbReference type="Proteomes" id="UP000243626">
    <property type="component" value="Chromosome"/>
</dbReference>
<dbReference type="NCBIfam" id="TIGR00099">
    <property type="entry name" value="Cof-subfamily"/>
    <property type="match status" value="1"/>
</dbReference>
<dbReference type="GO" id="GO:0016791">
    <property type="term" value="F:phosphatase activity"/>
    <property type="evidence" value="ECO:0007669"/>
    <property type="project" value="TreeGrafter"/>
</dbReference>
<dbReference type="EMBL" id="CP136964">
    <property type="protein sequence ID" value="WOS96091.1"/>
    <property type="molecule type" value="Genomic_DNA"/>
</dbReference>
<reference evidence="1 2" key="2">
    <citation type="submission" date="2023-10" db="EMBL/GenBank/DDBJ databases">
        <authorList>
            <person name="Choi B."/>
        </authorList>
    </citation>
    <scope>NUCLEOTIDE SEQUENCE [LARGE SCALE GENOMIC DNA]</scope>
    <source>
        <strain evidence="1 2">UMB0959</strain>
    </source>
</reference>
<gene>
    <name evidence="1" type="ORF">CJ229_008395</name>
</gene>
<dbReference type="EC" id="3.1.3.-" evidence="1"/>
<dbReference type="InterPro" id="IPR000150">
    <property type="entry name" value="Cof"/>
</dbReference>
<dbReference type="Gene3D" id="3.40.50.1000">
    <property type="entry name" value="HAD superfamily/HAD-like"/>
    <property type="match status" value="1"/>
</dbReference>
<evidence type="ECO:0000313" key="1">
    <source>
        <dbReference type="EMBL" id="WOS96091.1"/>
    </source>
</evidence>
<dbReference type="SFLD" id="SFLDS00003">
    <property type="entry name" value="Haloacid_Dehalogenase"/>
    <property type="match status" value="1"/>
</dbReference>
<name>A0AAF0YP69_9STAP</name>
<organism evidence="1 2">
    <name type="scientific">Nosocomiicoccus massiliensis</name>
    <dbReference type="NCBI Taxonomy" id="1232430"/>
    <lineage>
        <taxon>Bacteria</taxon>
        <taxon>Bacillati</taxon>
        <taxon>Bacillota</taxon>
        <taxon>Bacilli</taxon>
        <taxon>Bacillales</taxon>
        <taxon>Staphylococcaceae</taxon>
        <taxon>Nosocomiicoccus</taxon>
    </lineage>
</organism>
<dbReference type="Pfam" id="PF08282">
    <property type="entry name" value="Hydrolase_3"/>
    <property type="match status" value="1"/>
</dbReference>
<dbReference type="CDD" id="cd07516">
    <property type="entry name" value="HAD_Pase"/>
    <property type="match status" value="1"/>
</dbReference>
<dbReference type="PANTHER" id="PTHR10000">
    <property type="entry name" value="PHOSPHOSERINE PHOSPHATASE"/>
    <property type="match status" value="1"/>
</dbReference>
<dbReference type="GO" id="GO:0000287">
    <property type="term" value="F:magnesium ion binding"/>
    <property type="evidence" value="ECO:0007669"/>
    <property type="project" value="TreeGrafter"/>
</dbReference>
<dbReference type="KEGG" id="nmy:CJ229_008395"/>
<dbReference type="PANTHER" id="PTHR10000:SF23">
    <property type="entry name" value="5-AMINO-6-(5-PHOSPHO-D-RIBITYLAMINO)URACIL PHOSPHATASE YITU"/>
    <property type="match status" value="1"/>
</dbReference>
<dbReference type="Gene3D" id="3.30.1240.10">
    <property type="match status" value="1"/>
</dbReference>
<dbReference type="AlphaFoldDB" id="A0AAF0YP69"/>
<dbReference type="InterPro" id="IPR036412">
    <property type="entry name" value="HAD-like_sf"/>
</dbReference>
<evidence type="ECO:0000313" key="2">
    <source>
        <dbReference type="Proteomes" id="UP000243626"/>
    </source>
</evidence>
<protein>
    <submittedName>
        <fullName evidence="1">Cof-type HAD-IIB family hydrolase</fullName>
        <ecNumber evidence="1">3.1.3.-</ecNumber>
    </submittedName>
</protein>
<dbReference type="NCBIfam" id="TIGR01484">
    <property type="entry name" value="HAD-SF-IIB"/>
    <property type="match status" value="1"/>
</dbReference>
<dbReference type="PROSITE" id="PS01228">
    <property type="entry name" value="COF_1"/>
    <property type="match status" value="1"/>
</dbReference>
<accession>A0AAF0YP69</accession>
<dbReference type="InterPro" id="IPR006379">
    <property type="entry name" value="HAD-SF_hydro_IIB"/>
</dbReference>